<dbReference type="HOGENOM" id="CLU_000288_111_1_1"/>
<dbReference type="OrthoDB" id="8693905at2759"/>
<name>T1JVA4_TETUR</name>
<dbReference type="PROSITE" id="PS00107">
    <property type="entry name" value="PROTEIN_KINASE_ATP"/>
    <property type="match status" value="1"/>
</dbReference>
<dbReference type="PROSITE" id="PS50011">
    <property type="entry name" value="PROTEIN_KINASE_DOM"/>
    <property type="match status" value="1"/>
</dbReference>
<dbReference type="InterPro" id="IPR000719">
    <property type="entry name" value="Prot_kinase_dom"/>
</dbReference>
<dbReference type="InterPro" id="IPR050629">
    <property type="entry name" value="STE20/SPS1-PAK"/>
</dbReference>
<comment type="catalytic activity">
    <reaction evidence="12">
        <text>L-seryl-[protein] + ATP = O-phospho-L-seryl-[protein] + ADP + H(+)</text>
        <dbReference type="Rhea" id="RHEA:17989"/>
        <dbReference type="Rhea" id="RHEA-COMP:9863"/>
        <dbReference type="Rhea" id="RHEA-COMP:11604"/>
        <dbReference type="ChEBI" id="CHEBI:15378"/>
        <dbReference type="ChEBI" id="CHEBI:29999"/>
        <dbReference type="ChEBI" id="CHEBI:30616"/>
        <dbReference type="ChEBI" id="CHEBI:83421"/>
        <dbReference type="ChEBI" id="CHEBI:456216"/>
        <dbReference type="EC" id="2.7.11.1"/>
    </reaction>
</comment>
<feature type="compositionally biased region" description="Polar residues" evidence="14">
    <location>
        <begin position="449"/>
        <end position="460"/>
    </location>
</feature>
<evidence type="ECO:0000256" key="4">
    <source>
        <dbReference type="ARBA" id="ARBA00022490"/>
    </source>
</evidence>
<dbReference type="EMBL" id="CAEY01000792">
    <property type="status" value="NOT_ANNOTATED_CDS"/>
    <property type="molecule type" value="Genomic_DNA"/>
</dbReference>
<dbReference type="PANTHER" id="PTHR48012">
    <property type="entry name" value="STERILE20-LIKE KINASE, ISOFORM B-RELATED"/>
    <property type="match status" value="1"/>
</dbReference>
<feature type="region of interest" description="Disordered" evidence="14">
    <location>
        <begin position="356"/>
        <end position="500"/>
    </location>
</feature>
<evidence type="ECO:0000313" key="17">
    <source>
        <dbReference type="Proteomes" id="UP000015104"/>
    </source>
</evidence>
<keyword evidence="17" id="KW-1185">Reference proteome</keyword>
<dbReference type="Gene3D" id="1.10.510.10">
    <property type="entry name" value="Transferase(Phosphotransferase) domain 1"/>
    <property type="match status" value="1"/>
</dbReference>
<dbReference type="GO" id="GO:0004674">
    <property type="term" value="F:protein serine/threonine kinase activity"/>
    <property type="evidence" value="ECO:0007669"/>
    <property type="project" value="UniProtKB-KW"/>
</dbReference>
<keyword evidence="4" id="KW-0963">Cytoplasm</keyword>
<dbReference type="Gene3D" id="3.30.200.20">
    <property type="entry name" value="Phosphorylase Kinase, domain 1"/>
    <property type="match status" value="1"/>
</dbReference>
<dbReference type="SMART" id="SM00220">
    <property type="entry name" value="S_TKc"/>
    <property type="match status" value="1"/>
</dbReference>
<dbReference type="eggNOG" id="KOG0582">
    <property type="taxonomic scope" value="Eukaryota"/>
</dbReference>
<dbReference type="InterPro" id="IPR017441">
    <property type="entry name" value="Protein_kinase_ATP_BS"/>
</dbReference>
<dbReference type="STRING" id="32264.T1JVA4"/>
<dbReference type="Pfam" id="PF00069">
    <property type="entry name" value="Pkinase"/>
    <property type="match status" value="1"/>
</dbReference>
<evidence type="ECO:0000256" key="9">
    <source>
        <dbReference type="ARBA" id="ARBA00022777"/>
    </source>
</evidence>
<evidence type="ECO:0000256" key="12">
    <source>
        <dbReference type="ARBA" id="ARBA00048679"/>
    </source>
</evidence>
<keyword evidence="6" id="KW-0597">Phosphoprotein</keyword>
<accession>T1JVA4</accession>
<evidence type="ECO:0000256" key="13">
    <source>
        <dbReference type="PROSITE-ProRule" id="PRU10141"/>
    </source>
</evidence>
<keyword evidence="10 13" id="KW-0067">ATP-binding</keyword>
<comment type="catalytic activity">
    <reaction evidence="11">
        <text>L-threonyl-[protein] + ATP = O-phospho-L-threonyl-[protein] + ADP + H(+)</text>
        <dbReference type="Rhea" id="RHEA:46608"/>
        <dbReference type="Rhea" id="RHEA-COMP:11060"/>
        <dbReference type="Rhea" id="RHEA-COMP:11605"/>
        <dbReference type="ChEBI" id="CHEBI:15378"/>
        <dbReference type="ChEBI" id="CHEBI:30013"/>
        <dbReference type="ChEBI" id="CHEBI:30616"/>
        <dbReference type="ChEBI" id="CHEBI:61977"/>
        <dbReference type="ChEBI" id="CHEBI:456216"/>
        <dbReference type="EC" id="2.7.11.1"/>
    </reaction>
</comment>
<organism evidence="16 17">
    <name type="scientific">Tetranychus urticae</name>
    <name type="common">Two-spotted spider mite</name>
    <dbReference type="NCBI Taxonomy" id="32264"/>
    <lineage>
        <taxon>Eukaryota</taxon>
        <taxon>Metazoa</taxon>
        <taxon>Ecdysozoa</taxon>
        <taxon>Arthropoda</taxon>
        <taxon>Chelicerata</taxon>
        <taxon>Arachnida</taxon>
        <taxon>Acari</taxon>
        <taxon>Acariformes</taxon>
        <taxon>Trombidiformes</taxon>
        <taxon>Prostigmata</taxon>
        <taxon>Eleutherengona</taxon>
        <taxon>Raphignathae</taxon>
        <taxon>Tetranychoidea</taxon>
        <taxon>Tetranychidae</taxon>
        <taxon>Tetranychus</taxon>
    </lineage>
</organism>
<keyword evidence="7" id="KW-0808">Transferase</keyword>
<dbReference type="CDD" id="cd06610">
    <property type="entry name" value="STKc_OSR1_SPAK"/>
    <property type="match status" value="1"/>
</dbReference>
<comment type="similarity">
    <text evidence="2">Belongs to the protein kinase superfamily. STE Ser/Thr protein kinase family. STE20 subfamily.</text>
</comment>
<dbReference type="FunFam" id="3.30.200.20:FF:000114">
    <property type="entry name" value="serine/threonine-protein kinase OSR1 isoform X1"/>
    <property type="match status" value="1"/>
</dbReference>
<dbReference type="EC" id="2.7.11.1" evidence="3"/>
<evidence type="ECO:0000256" key="8">
    <source>
        <dbReference type="ARBA" id="ARBA00022741"/>
    </source>
</evidence>
<feature type="binding site" evidence="13">
    <location>
        <position position="87"/>
    </location>
    <ligand>
        <name>ATP</name>
        <dbReference type="ChEBI" id="CHEBI:30616"/>
    </ligand>
</feature>
<dbReference type="Gene3D" id="3.10.20.90">
    <property type="entry name" value="Phosphatidylinositol 3-kinase Catalytic Subunit, Chain A, domain 1"/>
    <property type="match status" value="1"/>
</dbReference>
<keyword evidence="8 13" id="KW-0547">Nucleotide-binding</keyword>
<gene>
    <name evidence="16" type="primary">107370848</name>
</gene>
<proteinExistence type="inferred from homology"/>
<dbReference type="PANTHER" id="PTHR48012:SF16">
    <property type="entry name" value="NON-SPECIFIC SERINE_THREONINE PROTEIN KINASE"/>
    <property type="match status" value="1"/>
</dbReference>
<evidence type="ECO:0000256" key="7">
    <source>
        <dbReference type="ARBA" id="ARBA00022679"/>
    </source>
</evidence>
<evidence type="ECO:0000256" key="2">
    <source>
        <dbReference type="ARBA" id="ARBA00008874"/>
    </source>
</evidence>
<feature type="domain" description="Protein kinase" evidence="15">
    <location>
        <begin position="58"/>
        <end position="332"/>
    </location>
</feature>
<feature type="compositionally biased region" description="Low complexity" evidence="14">
    <location>
        <begin position="461"/>
        <end position="472"/>
    </location>
</feature>
<sequence>MITASPSSPSTLLTTSSSSSFLWISNSRLPYKHSVNTMDNSSSLGQSGNSWPNGKDDYELGEVIGVGATAVVHSAYCKPRKEKCAIKRINLEKWNTSMDELLKEIQAMTACNHENVVSYHTSFVVKEELWLVIKLLAGGSLLDIIKHKMKTEDCKHGVFDEGTIATVLKEVLKGLEYFHNNGQIHRDIKAGNILLGENGEVQIADFGVSSWLATGGDLSRQRSRHTFVGTPCWMAPEVMEQVTGYDFKADIWSLGITTIELVTGTAPYHIYPPMKVLMLTLQNDPPTLDSVAEEKDQYKNYGKSIRKLICDCLQKDPSKRPTATELLKHPFMRKAKDKKYLVQNLLPCAPSIEERAKKAKNVKRPPGASGRLHRTETGDWVWSSDDDSSDPNDANKDSSANSSVGSGTQPNNNKIDNNNSASPTTTNNNINNNASSSSTSDNIIDINNVESSQNGVKNNQTSSSASSSSSTSHEVPSNANQGPQSGSDSCGSNNPAPSPQTINLVLRIRNSQKDLNDIRFEYSSDRDTAEGIAQELVQAGLVDNRDVITVASNLQKLIETNFEQNISMKNVIFALSHDNNGDEKEVPDEKLLIGFAQLSIAD</sequence>
<dbReference type="Pfam" id="PF12202">
    <property type="entry name" value="OSR1_C"/>
    <property type="match status" value="1"/>
</dbReference>
<dbReference type="GO" id="GO:0005524">
    <property type="term" value="F:ATP binding"/>
    <property type="evidence" value="ECO:0007669"/>
    <property type="project" value="UniProtKB-UniRule"/>
</dbReference>
<evidence type="ECO:0000256" key="3">
    <source>
        <dbReference type="ARBA" id="ARBA00012513"/>
    </source>
</evidence>
<evidence type="ECO:0000256" key="10">
    <source>
        <dbReference type="ARBA" id="ARBA00022840"/>
    </source>
</evidence>
<dbReference type="Proteomes" id="UP000015104">
    <property type="component" value="Unassembled WGS sequence"/>
</dbReference>
<dbReference type="AlphaFoldDB" id="T1JVA4"/>
<dbReference type="EnsemblMetazoa" id="tetur02g03890.1">
    <property type="protein sequence ID" value="tetur02g03890.1"/>
    <property type="gene ID" value="tetur02g03890"/>
</dbReference>
<dbReference type="InterPro" id="IPR024678">
    <property type="entry name" value="Kinase_OSR1/WNK_CCT"/>
</dbReference>
<reference evidence="17" key="1">
    <citation type="submission" date="2011-08" db="EMBL/GenBank/DDBJ databases">
        <authorList>
            <person name="Rombauts S."/>
        </authorList>
    </citation>
    <scope>NUCLEOTIDE SEQUENCE</scope>
    <source>
        <strain evidence="17">London</strain>
    </source>
</reference>
<protein>
    <recommendedName>
        <fullName evidence="3">non-specific serine/threonine protein kinase</fullName>
        <ecNumber evidence="3">2.7.11.1</ecNumber>
    </recommendedName>
</protein>
<dbReference type="SUPFAM" id="SSF56112">
    <property type="entry name" value="Protein kinase-like (PK-like)"/>
    <property type="match status" value="1"/>
</dbReference>
<evidence type="ECO:0000313" key="16">
    <source>
        <dbReference type="EnsemblMetazoa" id="tetur02g03890.1"/>
    </source>
</evidence>
<dbReference type="FunFam" id="1.10.510.10:FF:000068">
    <property type="entry name" value="STE20/SPS1-related proline-alanine-rich protein kinase"/>
    <property type="match status" value="1"/>
</dbReference>
<reference evidence="16" key="2">
    <citation type="submission" date="2015-06" db="UniProtKB">
        <authorList>
            <consortium name="EnsemblMetazoa"/>
        </authorList>
    </citation>
    <scope>IDENTIFICATION</scope>
</reference>
<evidence type="ECO:0000256" key="1">
    <source>
        <dbReference type="ARBA" id="ARBA00004496"/>
    </source>
</evidence>
<feature type="compositionally biased region" description="Polar residues" evidence="14">
    <location>
        <begin position="473"/>
        <end position="500"/>
    </location>
</feature>
<feature type="compositionally biased region" description="Low complexity" evidence="14">
    <location>
        <begin position="411"/>
        <end position="448"/>
    </location>
</feature>
<keyword evidence="5" id="KW-0723">Serine/threonine-protein kinase</keyword>
<comment type="subcellular location">
    <subcellularLocation>
        <location evidence="1">Cytoplasm</location>
    </subcellularLocation>
</comment>
<evidence type="ECO:0000256" key="14">
    <source>
        <dbReference type="SAM" id="MobiDB-lite"/>
    </source>
</evidence>
<evidence type="ECO:0000259" key="15">
    <source>
        <dbReference type="PROSITE" id="PS50011"/>
    </source>
</evidence>
<evidence type="ECO:0000256" key="5">
    <source>
        <dbReference type="ARBA" id="ARBA00022527"/>
    </source>
</evidence>
<dbReference type="GO" id="GO:0005737">
    <property type="term" value="C:cytoplasm"/>
    <property type="evidence" value="ECO:0007669"/>
    <property type="project" value="UniProtKB-SubCell"/>
</dbReference>
<dbReference type="InterPro" id="IPR011009">
    <property type="entry name" value="Kinase-like_dom_sf"/>
</dbReference>
<evidence type="ECO:0000256" key="11">
    <source>
        <dbReference type="ARBA" id="ARBA00047899"/>
    </source>
</evidence>
<keyword evidence="9" id="KW-0418">Kinase</keyword>
<evidence type="ECO:0000256" key="6">
    <source>
        <dbReference type="ARBA" id="ARBA00022553"/>
    </source>
</evidence>